<dbReference type="OrthoDB" id="9814566at2"/>
<organism evidence="1 2">
    <name type="scientific">Oceanisphaera avium</name>
    <dbReference type="NCBI Taxonomy" id="1903694"/>
    <lineage>
        <taxon>Bacteria</taxon>
        <taxon>Pseudomonadati</taxon>
        <taxon>Pseudomonadota</taxon>
        <taxon>Gammaproteobacteria</taxon>
        <taxon>Aeromonadales</taxon>
        <taxon>Aeromonadaceae</taxon>
        <taxon>Oceanisphaera</taxon>
    </lineage>
</organism>
<dbReference type="EMBL" id="CP021376">
    <property type="protein sequence ID" value="ART79287.1"/>
    <property type="molecule type" value="Genomic_DNA"/>
</dbReference>
<evidence type="ECO:0000313" key="1">
    <source>
        <dbReference type="EMBL" id="ART79287.1"/>
    </source>
</evidence>
<gene>
    <name evidence="1" type="ORF">CBP12_03285</name>
</gene>
<evidence type="ECO:0008006" key="3">
    <source>
        <dbReference type="Google" id="ProtNLM"/>
    </source>
</evidence>
<dbReference type="InterPro" id="IPR017143">
    <property type="entry name" value="UCP037225"/>
</dbReference>
<accession>A0A1Y0CWM0</accession>
<dbReference type="Pfam" id="PF14255">
    <property type="entry name" value="Zn_ribbon_21"/>
    <property type="match status" value="1"/>
</dbReference>
<name>A0A1Y0CWM0_9GAMM</name>
<sequence length="67" mass="7730">MRDFLQRTLACPHCGEPTDLNIDGSQGDQDYYEDCTVCCHPMHVRVTRNELADKLEVRVDADDEQIF</sequence>
<keyword evidence="2" id="KW-1185">Reference proteome</keyword>
<dbReference type="InterPro" id="IPR025990">
    <property type="entry name" value="zinc_ribbon_bacterial"/>
</dbReference>
<dbReference type="Proteomes" id="UP000243793">
    <property type="component" value="Chromosome"/>
</dbReference>
<dbReference type="KEGG" id="ocm:CBP12_03285"/>
<dbReference type="RefSeq" id="WP_086962923.1">
    <property type="nucleotide sequence ID" value="NZ_CP021376.1"/>
</dbReference>
<dbReference type="AlphaFoldDB" id="A0A1Y0CWM0"/>
<dbReference type="PIRSF" id="PIRSF037225">
    <property type="entry name" value="UCP037225"/>
    <property type="match status" value="1"/>
</dbReference>
<reference evidence="2" key="1">
    <citation type="submission" date="2017-05" db="EMBL/GenBank/DDBJ databases">
        <authorList>
            <person name="Sung H."/>
        </authorList>
    </citation>
    <scope>NUCLEOTIDE SEQUENCE [LARGE SCALE GENOMIC DNA]</scope>
    <source>
        <strain evidence="2">AMac2203</strain>
    </source>
</reference>
<evidence type="ECO:0000313" key="2">
    <source>
        <dbReference type="Proteomes" id="UP000243793"/>
    </source>
</evidence>
<protein>
    <recommendedName>
        <fullName evidence="3">CPXCG motif-containing cysteine-rich protein</fullName>
    </recommendedName>
</protein>
<proteinExistence type="predicted"/>